<dbReference type="AlphaFoldDB" id="M1NZY1"/>
<dbReference type="eggNOG" id="ENOG503142D">
    <property type="taxonomic scope" value="Bacteria"/>
</dbReference>
<dbReference type="OrthoDB" id="7924043at2"/>
<dbReference type="KEGG" id="baus:BAnh1_10840"/>
<dbReference type="PATRIC" id="fig|1094489.3.peg.1338"/>
<dbReference type="EMBL" id="CP003123">
    <property type="protein sequence ID" value="AGF74952.1"/>
    <property type="molecule type" value="Genomic_DNA"/>
</dbReference>
<dbReference type="RefSeq" id="WP_015398456.1">
    <property type="nucleotide sequence ID" value="NC_020300.1"/>
</dbReference>
<sequence>MALFPFSIADIGDPEHIRIVIYSGGQMGHAPLNGLLDQIRKDAKREDKKRNQDYAQLLQRVSDLEEKLKNLTKA</sequence>
<keyword evidence="2" id="KW-1185">Reference proteome</keyword>
<accession>M1NZY1</accession>
<gene>
    <name evidence="1" type="ordered locus">BAnh1_10840</name>
</gene>
<protein>
    <submittedName>
        <fullName evidence="1">Uncharacterized protein</fullName>
    </submittedName>
</protein>
<name>M1NZY1_BARAA</name>
<dbReference type="HOGENOM" id="CLU_170881_1_0_5"/>
<reference evidence="1 2" key="1">
    <citation type="journal article" date="2013" name="PLoS Genet.">
        <title>A gene transfer agent and a dynamic repertoire of secretion systems hold the keys to the explosive radiation of the emerging pathogen Bartonella.</title>
        <authorList>
            <person name="Guy L."/>
            <person name="Nystedt B."/>
            <person name="Toft C."/>
            <person name="Zaremba-Niedzwiedzka K."/>
            <person name="Berglund E.C."/>
            <person name="Granberg F."/>
            <person name="Naslund K."/>
            <person name="Eriksson A.S."/>
            <person name="Andersson S.G."/>
        </authorList>
    </citation>
    <scope>NUCLEOTIDE SEQUENCE [LARGE SCALE GENOMIC DNA]</scope>
    <source>
        <strain evidence="1 2">Aust/NH1</strain>
    </source>
</reference>
<dbReference type="STRING" id="1094489.BAnh1_10840"/>
<evidence type="ECO:0000313" key="1">
    <source>
        <dbReference type="EMBL" id="AGF74952.1"/>
    </source>
</evidence>
<proteinExistence type="predicted"/>
<dbReference type="Proteomes" id="UP000011729">
    <property type="component" value="Chromosome"/>
</dbReference>
<evidence type="ECO:0000313" key="2">
    <source>
        <dbReference type="Proteomes" id="UP000011729"/>
    </source>
</evidence>
<organism evidence="1 2">
    <name type="scientific">Bartonella australis (strain Aust/NH1)</name>
    <dbReference type="NCBI Taxonomy" id="1094489"/>
    <lineage>
        <taxon>Bacteria</taxon>
        <taxon>Pseudomonadati</taxon>
        <taxon>Pseudomonadota</taxon>
        <taxon>Alphaproteobacteria</taxon>
        <taxon>Hyphomicrobiales</taxon>
        <taxon>Bartonellaceae</taxon>
        <taxon>Bartonella</taxon>
    </lineage>
</organism>